<evidence type="ECO:0000313" key="7">
    <source>
        <dbReference type="EMBL" id="TYC56638.1"/>
    </source>
</evidence>
<dbReference type="Proteomes" id="UP000389128">
    <property type="component" value="Unassembled WGS sequence"/>
</dbReference>
<reference evidence="7 8" key="1">
    <citation type="submission" date="2019-01" db="EMBL/GenBank/DDBJ databases">
        <title>Zoogloea oleivorans genome sequencing and assembly.</title>
        <authorList>
            <person name="Tancsics A."/>
            <person name="Farkas M."/>
            <person name="Kriszt B."/>
            <person name="Maroti G."/>
            <person name="Horvath B."/>
        </authorList>
    </citation>
    <scope>NUCLEOTIDE SEQUENCE [LARGE SCALE GENOMIC DNA]</scope>
    <source>
        <strain evidence="7 8">Buc</strain>
    </source>
</reference>
<evidence type="ECO:0000259" key="5">
    <source>
        <dbReference type="Pfam" id="PF14252"/>
    </source>
</evidence>
<keyword evidence="2" id="KW-0677">Repeat</keyword>
<dbReference type="RefSeq" id="WP_148579376.1">
    <property type="nucleotide sequence ID" value="NZ_SDKK01000010.1"/>
</dbReference>
<accession>A0A6C2CRH9</accession>
<feature type="domain" description="RapA2 cadherin-like" evidence="6">
    <location>
        <begin position="2048"/>
        <end position="2146"/>
    </location>
</feature>
<dbReference type="InterPro" id="IPR039005">
    <property type="entry name" value="CSPG_rpt"/>
</dbReference>
<dbReference type="Pfam" id="PF16184">
    <property type="entry name" value="Cadherin_3"/>
    <property type="match status" value="3"/>
</dbReference>
<dbReference type="InterPro" id="IPR025592">
    <property type="entry name" value="DUF4347"/>
</dbReference>
<keyword evidence="1" id="KW-0732">Signal</keyword>
<dbReference type="OrthoDB" id="6091599at2"/>
<evidence type="ECO:0000256" key="2">
    <source>
        <dbReference type="ARBA" id="ARBA00022737"/>
    </source>
</evidence>
<dbReference type="GO" id="GO:0009653">
    <property type="term" value="P:anatomical structure morphogenesis"/>
    <property type="evidence" value="ECO:0007669"/>
    <property type="project" value="TreeGrafter"/>
</dbReference>
<protein>
    <submittedName>
        <fullName evidence="7">Tandem-95 repeat protein</fullName>
    </submittedName>
</protein>
<dbReference type="NCBIfam" id="TIGR01965">
    <property type="entry name" value="VCBS_repeat"/>
    <property type="match status" value="2"/>
</dbReference>
<dbReference type="Pfam" id="PF14252">
    <property type="entry name" value="DUF4347"/>
    <property type="match status" value="1"/>
</dbReference>
<gene>
    <name evidence="7" type="ORF">ETQ85_12375</name>
</gene>
<dbReference type="Pfam" id="PF17963">
    <property type="entry name" value="Big_9"/>
    <property type="match status" value="2"/>
</dbReference>
<name>A0A6C2CRH9_9RHOO</name>
<dbReference type="InterPro" id="IPR040853">
    <property type="entry name" value="RapA2_cadherin-like"/>
</dbReference>
<feature type="domain" description="RapA2 cadherin-like" evidence="6">
    <location>
        <begin position="2327"/>
        <end position="2418"/>
    </location>
</feature>
<feature type="region of interest" description="Disordered" evidence="4">
    <location>
        <begin position="28"/>
        <end position="64"/>
    </location>
</feature>
<feature type="domain" description="DUF4347" evidence="5">
    <location>
        <begin position="71"/>
        <end position="218"/>
    </location>
</feature>
<dbReference type="InterPro" id="IPR013783">
    <property type="entry name" value="Ig-like_fold"/>
</dbReference>
<organism evidence="7 8">
    <name type="scientific">Zoogloea oleivorans</name>
    <dbReference type="NCBI Taxonomy" id="1552750"/>
    <lineage>
        <taxon>Bacteria</taxon>
        <taxon>Pseudomonadati</taxon>
        <taxon>Pseudomonadota</taxon>
        <taxon>Betaproteobacteria</taxon>
        <taxon>Rhodocyclales</taxon>
        <taxon>Zoogloeaceae</taxon>
        <taxon>Zoogloea</taxon>
    </lineage>
</organism>
<dbReference type="InterPro" id="IPR010221">
    <property type="entry name" value="VCBS_dom"/>
</dbReference>
<comment type="caution">
    <text evidence="7">The sequence shown here is derived from an EMBL/GenBank/DDBJ whole genome shotgun (WGS) entry which is preliminary data.</text>
</comment>
<evidence type="ECO:0000256" key="4">
    <source>
        <dbReference type="SAM" id="MobiDB-lite"/>
    </source>
</evidence>
<dbReference type="PROSITE" id="PS51854">
    <property type="entry name" value="CSPG"/>
    <property type="match status" value="3"/>
</dbReference>
<dbReference type="InterPro" id="IPR051561">
    <property type="entry name" value="FRAS1_ECM"/>
</dbReference>
<dbReference type="Gene3D" id="2.60.40.10">
    <property type="entry name" value="Immunoglobulins"/>
    <property type="match status" value="2"/>
</dbReference>
<evidence type="ECO:0000259" key="6">
    <source>
        <dbReference type="Pfam" id="PF17803"/>
    </source>
</evidence>
<dbReference type="PANTHER" id="PTHR45739:SF8">
    <property type="entry name" value="FRAS1-RELATED EXTRACELLULAR MATRIX PROTEIN 1"/>
    <property type="match status" value="1"/>
</dbReference>
<dbReference type="EMBL" id="SDKK01000010">
    <property type="protein sequence ID" value="TYC56638.1"/>
    <property type="molecule type" value="Genomic_DNA"/>
</dbReference>
<keyword evidence="8" id="KW-1185">Reference proteome</keyword>
<evidence type="ECO:0000313" key="8">
    <source>
        <dbReference type="Proteomes" id="UP000389128"/>
    </source>
</evidence>
<sequence>MSTRVAQKSLRPVSHRLALEPRHLFDGAAPVTVDQHDDTATTTDRDDDGQRQGTTADLPGNTAERAGSTGLVIVDPAVRGWQELVAGLPAGSEVLVLDPSRSGLEQIADALGSRDDITTLHLVSHGSADQIVLGNQSLDTASLEGFRSELAAIGSHLSSSADILIYGCDVASQGSAFIDRLAALTGADVAASTDLTGSIGSGGNTTLEATAGAIEASALALSGLDGLLAAPTITDSISATRSGTEDSDITISGITLADGDGNNQTVTLSSTTGTLTLASTTGLIGLTGNGTGSISFSGTLADVNTAINGMNFRGLAEASGAADFTISTNDGTTTVNRTVNLAITPTNDVPVLAGGTPLSVPEGGTTSFSAATNVGPTGFTQINLGLSDVDNTQNQVIIKVAGLPGRGVLKLGGNELSVGSTFAVSQIAQLSYTHNGNQVLAPTTDTFLITVDDGAGGLLLSRAVNVEITPVNQAPSIAGTVTVFEGEQDVSLTANTNLVPPVSTPRGAISGTDPDDTVFTYSITSLPGQGTLKYDGVVIASASVGSPFVVADLSKLTYSHDGSEPTGTPDSFKMRITDSGGGTGVPLSNDTTIQIGVIGNNNDPVLTTDVSQTLTGTATSLVITPAMLQVTDTDSPDSSLTYTLTAVPNSAEGYFSLGGNRLVAGATFTQQDITSGSLVYVTLSASPRTDSISFTVKDGDRRIYPTPRDGGIYVAGTDTLAVNTFSINVQSTGVDGSPVPLPAVVNVVPTTGGSNAAALLEGETITLNNTQLTATDPDTVPGQLTYRVLSLPTSGSIRLNGAALEYFDSFTQADVNAGRVTFVHAGGEDFDDVFTYSVSDGSTETAVRNFNLTITPQNDTPTATNGSRIFGPEGSSLTITPANIVLADADNSASDNETGYAVDNTLRFQITGDVSHGSLTLDGVTLNVGDFVSAADFTAGKLVYTHDSSENFTDSFRLVPIDDQGITAVTATATNHTSTGTELFVPITLTPINDSPQYQHKSQLITGEAGPIIEGATATIGGALGYANTNGITGAGAPSLPANSVAHLVFGDTDNSTEQRQYRVTTAPANGNLRLGGAVLSVGSVFTQADLDSGRITYRHNGSETSSDFFDYVVSDGDFVSNDITSVPQGNTPTPSRYNIELAAANDKPTITTGSSNLVVNSAATPVALPAITLADLDVAGGIGAGEQDFVQVTAEFLDAADAPFAAGVLSFNGALPAGVIVTNVAGDNTVVFQGSLADVQSALNQLRAATNGSDPDLANLKIKVTVDDRLRDASGALTAGANGGSTNADGTPIDATNNVASVVFAVAASDTNDPPVITNPTPSQTVNEDVRSQITGFSFADPDAFSSTTNTITLTAGAGSHIYFGSTGSTTPAGLSVTAGAVGSNTVTLRGSATDLNAALTSLYYQSATHYNGDDTLSLTVDDGGNTGIDGGGTGNDSAAIAIAINPVNDAPTLSMPSGTKYITDGSFEFTGLGNTISFNDAADISNAVAGFEVGVDNYTVTLNAQLSAANYGTIQVGTTTGLSVTSNTGNVVLTGSRADLLAALATVTYLPTDTNVNGAITFRVTVDDGNNGGTQLPSGVSGPTSATNTFTLITTDQNEAPGIAGLDATSTNTYSEGGAAIVVDANATLVDPELDIYPSWSGAVLRIERQGGANAQDVLGVTGSGTTGINFSGANIRNGSTVVGSFTNTGGTLAITFNGNATAAIADSVLQAVTYRNSSDAPPASVTLAYTINDQNPNIAGGGAAGSGQDQGGGGQLSGGGNILININQVVDNPVLSAGAAKLYTENDPALSVDNAITLSDADDTQMSGGTLSLSSGFLPGDVLAVDTTGTAITATYDAGTGILTLSGTDTAANYQNVLRSLTYLSTSEDPNNNDTPANRSRTVTYSLTDGGSSGAGTGTGTTTRLINIVPVNDTPALGGAGSTLTFTENDPALLLEPAGWTLTDVDDTQMVSASVQISTGLGSGDTLAAGSLPAGWTQSYNAGTGTLTLTGAATDLANVLAALQTVSYSNASENPSTAQRTISWQVRDANSDAASNGTQLSNTLTTTLNVVSVPDAPVAEDDVNSITEGAASVAGNVKPGTPGQDNDQDNTNAELSITGIRIGTEAAGGAMTPIAAGTTSADGTVVTGLYGSLRIGTDGSYTYTLDNANPAVNALKTGDTLTEVFAYTLADPGALSDIAQLTITIDGVTDGGPSITPVDGNGAATGETTVFEAGLTTVADTTETSTGTITLTADDGLSSISIGGTSISLAQLNTLGTTPVTIATPEGEITLTGFTVGSSVGGVPTAGTLAYSYTLSQDQTTPAASESTEVVALEITDAGGTSASGTLTIRIVDDQPTANADTNSVNEGFTNAPTTTAGNVFAAGSAGDVADRLGADSVPGPVTNVSFGATPGTLGAPLAGAYGTLTLAADGSYTYSLDNTHPAVAAMRAGDSLTEVFDYTVTDKDGDAASTTLTITINGQNDPPVAVDDGILVTPEDTPLRGIPVLSNDSDPENDPLTVTSATLPPEQGTVILNPDGTLDFIPAPNFHGTAVITYTISDGHGGTDTAIVTIQVTPVDDVPVAVDDVLTTPEDTPLTGTLTGNDTPSGDGGNVWAKASDPAHGSVIVKPDGSFIYTPAPNYHGPDSFTYTITDADGDISTATVTLGISTMNDVPVAVDDVLTPPEDTPL</sequence>
<proteinExistence type="predicted"/>
<evidence type="ECO:0000256" key="3">
    <source>
        <dbReference type="ARBA" id="ARBA00023180"/>
    </source>
</evidence>
<dbReference type="Pfam" id="PF17803">
    <property type="entry name" value="Cadherin_4"/>
    <property type="match status" value="2"/>
</dbReference>
<dbReference type="PANTHER" id="PTHR45739">
    <property type="entry name" value="MATRIX PROTEIN, PUTATIVE-RELATED"/>
    <property type="match status" value="1"/>
</dbReference>
<dbReference type="Gene3D" id="2.60.40.2810">
    <property type="match status" value="2"/>
</dbReference>
<keyword evidence="3" id="KW-0325">Glycoprotein</keyword>
<evidence type="ECO:0000256" key="1">
    <source>
        <dbReference type="ARBA" id="ARBA00022729"/>
    </source>
</evidence>
<dbReference type="NCBIfam" id="NF012211">
    <property type="entry name" value="tand_rpt_95"/>
    <property type="match status" value="2"/>
</dbReference>
<feature type="region of interest" description="Disordered" evidence="4">
    <location>
        <begin position="2074"/>
        <end position="2093"/>
    </location>
</feature>
<feature type="non-terminal residue" evidence="7">
    <location>
        <position position="2671"/>
    </location>
</feature>